<accession>A0A918JSH5</accession>
<keyword evidence="3" id="KW-0479">Metal-binding</keyword>
<dbReference type="GO" id="GO:0006979">
    <property type="term" value="P:response to oxidative stress"/>
    <property type="evidence" value="ECO:0007669"/>
    <property type="project" value="InterPro"/>
</dbReference>
<dbReference type="EMBL" id="BMWS01000001">
    <property type="protein sequence ID" value="GGX03242.1"/>
    <property type="molecule type" value="Genomic_DNA"/>
</dbReference>
<evidence type="ECO:0000256" key="3">
    <source>
        <dbReference type="ARBA" id="ARBA00022723"/>
    </source>
</evidence>
<dbReference type="NCBIfam" id="TIGR00357">
    <property type="entry name" value="peptide-methionine (R)-S-oxide reductase MsrB"/>
    <property type="match status" value="1"/>
</dbReference>
<evidence type="ECO:0000256" key="2">
    <source>
        <dbReference type="ARBA" id="ARBA00012499"/>
    </source>
</evidence>
<dbReference type="GO" id="GO:0030091">
    <property type="term" value="P:protein repair"/>
    <property type="evidence" value="ECO:0007669"/>
    <property type="project" value="InterPro"/>
</dbReference>
<comment type="cofactor">
    <cofactor evidence="1">
        <name>Zn(2+)</name>
        <dbReference type="ChEBI" id="CHEBI:29105"/>
    </cofactor>
</comment>
<dbReference type="FunFam" id="2.170.150.20:FF:000009">
    <property type="entry name" value="Peptide-methionine (R)-S-oxide reductase"/>
    <property type="match status" value="1"/>
</dbReference>
<feature type="domain" description="MsrB" evidence="7">
    <location>
        <begin position="10"/>
        <end position="131"/>
    </location>
</feature>
<evidence type="ECO:0000256" key="1">
    <source>
        <dbReference type="ARBA" id="ARBA00001947"/>
    </source>
</evidence>
<comment type="caution">
    <text evidence="8">The sequence shown here is derived from an EMBL/GenBank/DDBJ whole genome shotgun (WGS) entry which is preliminary data.</text>
</comment>
<dbReference type="InterPro" id="IPR011057">
    <property type="entry name" value="Mss4-like_sf"/>
</dbReference>
<dbReference type="GO" id="GO:0046872">
    <property type="term" value="F:metal ion binding"/>
    <property type="evidence" value="ECO:0007669"/>
    <property type="project" value="UniProtKB-KW"/>
</dbReference>
<evidence type="ECO:0000313" key="9">
    <source>
        <dbReference type="Proteomes" id="UP000601108"/>
    </source>
</evidence>
<name>A0A918JSH5_9FLAO</name>
<evidence type="ECO:0000259" key="7">
    <source>
        <dbReference type="PROSITE" id="PS51790"/>
    </source>
</evidence>
<keyword evidence="5" id="KW-0560">Oxidoreductase</keyword>
<evidence type="ECO:0000256" key="6">
    <source>
        <dbReference type="ARBA" id="ARBA00048488"/>
    </source>
</evidence>
<gene>
    <name evidence="8" type="primary">mrsB2</name>
    <name evidence="8" type="ORF">GCM10007384_01230</name>
</gene>
<dbReference type="InterPro" id="IPR002579">
    <property type="entry name" value="Met_Sox_Rdtase_MsrB_dom"/>
</dbReference>
<sequence>MSKYPIKKTESEWKTQLSEEQYRVLRQKGTERPFTGEYNMLFEKGTYICIACKEPLFDSTSKFDSGCGWPSFDASIEGAIEYIKDSSHGMIRTEIVCANCGGHIGHVFDDGPTPSGQRYCVNSVSIDLDKKQKS</sequence>
<reference evidence="8 9" key="1">
    <citation type="journal article" date="2014" name="Int. J. Syst. Evol. Microbiol.">
        <title>Complete genome sequence of Corynebacterium casei LMG S-19264T (=DSM 44701T), isolated from a smear-ripened cheese.</title>
        <authorList>
            <consortium name="US DOE Joint Genome Institute (JGI-PGF)"/>
            <person name="Walter F."/>
            <person name="Albersmeier A."/>
            <person name="Kalinowski J."/>
            <person name="Ruckert C."/>
        </authorList>
    </citation>
    <scope>NUCLEOTIDE SEQUENCE [LARGE SCALE GENOMIC DNA]</scope>
    <source>
        <strain evidence="8 9">KCTC 12285</strain>
    </source>
</reference>
<protein>
    <recommendedName>
        <fullName evidence="2">peptide-methionine (R)-S-oxide reductase</fullName>
        <ecNumber evidence="2">1.8.4.12</ecNumber>
    </recommendedName>
</protein>
<dbReference type="PANTHER" id="PTHR10173:SF52">
    <property type="entry name" value="METHIONINE-R-SULFOXIDE REDUCTASE B1"/>
    <property type="match status" value="1"/>
</dbReference>
<dbReference type="Gene3D" id="2.170.150.20">
    <property type="entry name" value="Peptide methionine sulfoxide reductase"/>
    <property type="match status" value="1"/>
</dbReference>
<evidence type="ECO:0000313" key="8">
    <source>
        <dbReference type="EMBL" id="GGX03242.1"/>
    </source>
</evidence>
<evidence type="ECO:0000256" key="4">
    <source>
        <dbReference type="ARBA" id="ARBA00022833"/>
    </source>
</evidence>
<keyword evidence="9" id="KW-1185">Reference proteome</keyword>
<dbReference type="PROSITE" id="PS51790">
    <property type="entry name" value="MSRB"/>
    <property type="match status" value="1"/>
</dbReference>
<dbReference type="Pfam" id="PF01641">
    <property type="entry name" value="SelR"/>
    <property type="match status" value="1"/>
</dbReference>
<dbReference type="EC" id="1.8.4.12" evidence="2"/>
<comment type="catalytic activity">
    <reaction evidence="6">
        <text>L-methionyl-[protein] + [thioredoxin]-disulfide + H2O = L-methionyl-(R)-S-oxide-[protein] + [thioredoxin]-dithiol</text>
        <dbReference type="Rhea" id="RHEA:24164"/>
        <dbReference type="Rhea" id="RHEA-COMP:10698"/>
        <dbReference type="Rhea" id="RHEA-COMP:10700"/>
        <dbReference type="Rhea" id="RHEA-COMP:12313"/>
        <dbReference type="Rhea" id="RHEA-COMP:12314"/>
        <dbReference type="ChEBI" id="CHEBI:15377"/>
        <dbReference type="ChEBI" id="CHEBI:16044"/>
        <dbReference type="ChEBI" id="CHEBI:29950"/>
        <dbReference type="ChEBI" id="CHEBI:45764"/>
        <dbReference type="ChEBI" id="CHEBI:50058"/>
        <dbReference type="EC" id="1.8.4.12"/>
    </reaction>
</comment>
<dbReference type="GO" id="GO:0005737">
    <property type="term" value="C:cytoplasm"/>
    <property type="evidence" value="ECO:0007669"/>
    <property type="project" value="TreeGrafter"/>
</dbReference>
<dbReference type="InterPro" id="IPR028427">
    <property type="entry name" value="Met_Sox_Rdtase_MsrB"/>
</dbReference>
<dbReference type="SUPFAM" id="SSF51316">
    <property type="entry name" value="Mss4-like"/>
    <property type="match status" value="1"/>
</dbReference>
<dbReference type="RefSeq" id="WP_035087132.1">
    <property type="nucleotide sequence ID" value="NZ_BMWS01000001.1"/>
</dbReference>
<dbReference type="GO" id="GO:0033743">
    <property type="term" value="F:peptide-methionine (R)-S-oxide reductase activity"/>
    <property type="evidence" value="ECO:0007669"/>
    <property type="project" value="UniProtKB-EC"/>
</dbReference>
<dbReference type="PANTHER" id="PTHR10173">
    <property type="entry name" value="METHIONINE SULFOXIDE REDUCTASE"/>
    <property type="match status" value="1"/>
</dbReference>
<keyword evidence="4" id="KW-0862">Zinc</keyword>
<dbReference type="Proteomes" id="UP000601108">
    <property type="component" value="Unassembled WGS sequence"/>
</dbReference>
<proteinExistence type="predicted"/>
<dbReference type="AlphaFoldDB" id="A0A918JSH5"/>
<organism evidence="8 9">
    <name type="scientific">Aquimarina muelleri</name>
    <dbReference type="NCBI Taxonomy" id="279356"/>
    <lineage>
        <taxon>Bacteria</taxon>
        <taxon>Pseudomonadati</taxon>
        <taxon>Bacteroidota</taxon>
        <taxon>Flavobacteriia</taxon>
        <taxon>Flavobacteriales</taxon>
        <taxon>Flavobacteriaceae</taxon>
        <taxon>Aquimarina</taxon>
    </lineage>
</organism>
<evidence type="ECO:0000256" key="5">
    <source>
        <dbReference type="ARBA" id="ARBA00023002"/>
    </source>
</evidence>